<dbReference type="PANTHER" id="PTHR12526">
    <property type="entry name" value="GLYCOSYLTRANSFERASE"/>
    <property type="match status" value="1"/>
</dbReference>
<dbReference type="GO" id="GO:0016757">
    <property type="term" value="F:glycosyltransferase activity"/>
    <property type="evidence" value="ECO:0007669"/>
    <property type="project" value="UniProtKB-KW"/>
</dbReference>
<keyword evidence="2" id="KW-0808">Transferase</keyword>
<keyword evidence="3" id="KW-1185">Reference proteome</keyword>
<organism evidence="2 3">
    <name type="scientific">Floridaenema aerugineum BLCC-F46</name>
    <dbReference type="NCBI Taxonomy" id="3153654"/>
    <lineage>
        <taxon>Bacteria</taxon>
        <taxon>Bacillati</taxon>
        <taxon>Cyanobacteriota</taxon>
        <taxon>Cyanophyceae</taxon>
        <taxon>Oscillatoriophycideae</taxon>
        <taxon>Aerosakkonematales</taxon>
        <taxon>Aerosakkonemataceae</taxon>
        <taxon>Floridanema</taxon>
        <taxon>Floridanema aerugineum</taxon>
    </lineage>
</organism>
<comment type="caution">
    <text evidence="2">The sequence shown here is derived from an EMBL/GenBank/DDBJ whole genome shotgun (WGS) entry which is preliminary data.</text>
</comment>
<name>A0ABV4WZ65_9CYAN</name>
<proteinExistence type="predicted"/>
<dbReference type="EC" id="2.4.-.-" evidence="2"/>
<dbReference type="Pfam" id="PF00534">
    <property type="entry name" value="Glycos_transf_1"/>
    <property type="match status" value="1"/>
</dbReference>
<feature type="domain" description="Glycosyl transferase family 1" evidence="1">
    <location>
        <begin position="197"/>
        <end position="343"/>
    </location>
</feature>
<dbReference type="SUPFAM" id="SSF53756">
    <property type="entry name" value="UDP-Glycosyltransferase/glycogen phosphorylase"/>
    <property type="match status" value="1"/>
</dbReference>
<accession>A0ABV4WZ65</accession>
<protein>
    <submittedName>
        <fullName evidence="2">Glycosyltransferase family 4 protein</fullName>
        <ecNumber evidence="2">2.4.-.-</ecNumber>
    </submittedName>
</protein>
<dbReference type="Proteomes" id="UP001576774">
    <property type="component" value="Unassembled WGS sequence"/>
</dbReference>
<evidence type="ECO:0000313" key="3">
    <source>
        <dbReference type="Proteomes" id="UP001576774"/>
    </source>
</evidence>
<reference evidence="2 3" key="1">
    <citation type="submission" date="2024-09" db="EMBL/GenBank/DDBJ databases">
        <title>Floridaenema gen nov. (Aerosakkonemataceae, Aerosakkonematales ord. nov., Cyanobacteria) from benthic tropical and subtropical fresh waters, with the description of four new species.</title>
        <authorList>
            <person name="Moretto J.A."/>
            <person name="Berthold D.E."/>
            <person name="Lefler F.W."/>
            <person name="Huang I.-S."/>
            <person name="Laughinghouse H. IV."/>
        </authorList>
    </citation>
    <scope>NUCLEOTIDE SEQUENCE [LARGE SCALE GENOMIC DNA]</scope>
    <source>
        <strain evidence="2 3">BLCC-F46</strain>
    </source>
</reference>
<sequence>MELKKILVTGDAFFINRHQPLFTAMSPHLEQLDYLVQGSLEQTKRGQTIKKLLPKFLLKPAEKLLRKNQQTFVKKSLETEKKIRELEYHPDLVFHIFALYCPFWENFDIPYVMLLDYNMALAAKNWPAWSPFSNQKELNFWLDCERKAYEKAHHLFPMSNVVKKSLIEDYGIPGEKITVVGASGNYTEPYQGEKSFGTKQILFNGSDFERKGGDLLLAAFKQVKQAIPDAKLVIIGKNLSTNQDGVENPGIIRSAEAMRELFLTSDLVVAPAYCDPFPVFLMEAMNYGVPCIVTDKDGMPEIVDNHVNGVVIHEPTAEILAQRIITLLTNPALLNQMSGQARDKMKNKLNWDKIAAKIIQVLSDN</sequence>
<dbReference type="CDD" id="cd03801">
    <property type="entry name" value="GT4_PimA-like"/>
    <property type="match status" value="1"/>
</dbReference>
<dbReference type="EMBL" id="JBHFNQ010000026">
    <property type="protein sequence ID" value="MFB2875812.1"/>
    <property type="molecule type" value="Genomic_DNA"/>
</dbReference>
<keyword evidence="2" id="KW-0328">Glycosyltransferase</keyword>
<dbReference type="InterPro" id="IPR001296">
    <property type="entry name" value="Glyco_trans_1"/>
</dbReference>
<evidence type="ECO:0000313" key="2">
    <source>
        <dbReference type="EMBL" id="MFB2875812.1"/>
    </source>
</evidence>
<dbReference type="Gene3D" id="3.40.50.2000">
    <property type="entry name" value="Glycogen Phosphorylase B"/>
    <property type="match status" value="2"/>
</dbReference>
<evidence type="ECO:0000259" key="1">
    <source>
        <dbReference type="Pfam" id="PF00534"/>
    </source>
</evidence>
<dbReference type="RefSeq" id="WP_413268966.1">
    <property type="nucleotide sequence ID" value="NZ_JBHFNQ010000026.1"/>
</dbReference>
<gene>
    <name evidence="2" type="ORF">ACE1CC_02860</name>
</gene>